<proteinExistence type="predicted"/>
<dbReference type="InterPro" id="IPR023153">
    <property type="entry name" value="DarP_sf"/>
</dbReference>
<accession>A0ABU8D5D3</accession>
<sequence>MLRVETRRTRFVAEGIAAGDAFALEHPAADRNELKRLALRARTIKRRYGTPRRPLRDLRALDPAR</sequence>
<dbReference type="RefSeq" id="WP_064748771.1">
    <property type="nucleotide sequence ID" value="NZ_JBANDL010000002.1"/>
</dbReference>
<dbReference type="Proteomes" id="UP001387215">
    <property type="component" value="Unassembled WGS sequence"/>
</dbReference>
<name>A0ABU8D5D3_9GAMM</name>
<dbReference type="SUPFAM" id="SSF158710">
    <property type="entry name" value="PSPTO4464-like"/>
    <property type="match status" value="1"/>
</dbReference>
<organism evidence="1 2">
    <name type="scientific">Lysobacter firmicutimachus</name>
    <dbReference type="NCBI Taxonomy" id="1792846"/>
    <lineage>
        <taxon>Bacteria</taxon>
        <taxon>Pseudomonadati</taxon>
        <taxon>Pseudomonadota</taxon>
        <taxon>Gammaproteobacteria</taxon>
        <taxon>Lysobacterales</taxon>
        <taxon>Lysobacteraceae</taxon>
        <taxon>Lysobacter</taxon>
    </lineage>
</organism>
<evidence type="ECO:0000313" key="1">
    <source>
        <dbReference type="EMBL" id="MEI2455944.1"/>
    </source>
</evidence>
<evidence type="ECO:0000313" key="2">
    <source>
        <dbReference type="Proteomes" id="UP001387215"/>
    </source>
</evidence>
<keyword evidence="2" id="KW-1185">Reference proteome</keyword>
<dbReference type="EMBL" id="JBANDL010000002">
    <property type="protein sequence ID" value="MEI2455944.1"/>
    <property type="molecule type" value="Genomic_DNA"/>
</dbReference>
<reference evidence="1 2" key="1">
    <citation type="submission" date="2024-02" db="EMBL/GenBank/DDBJ databases">
        <title>Lysobacter Genome Sequencing and Mining.</title>
        <authorList>
            <person name="Bierman J."/>
            <person name="Walker M.C."/>
        </authorList>
    </citation>
    <scope>NUCLEOTIDE SEQUENCE [LARGE SCALE GENOMIC DNA]</scope>
    <source>
        <strain evidence="1 2">PB6250</strain>
    </source>
</reference>
<comment type="caution">
    <text evidence="1">The sequence shown here is derived from an EMBL/GenBank/DDBJ whole genome shotgun (WGS) entry which is preliminary data.</text>
</comment>
<protein>
    <submittedName>
        <fullName evidence="1">Uncharacterized protein</fullName>
    </submittedName>
</protein>
<gene>
    <name evidence="1" type="ORF">V2J18_14805</name>
</gene>